<protein>
    <submittedName>
        <fullName evidence="2">Uncharacterized protein</fullName>
    </submittedName>
</protein>
<keyword evidence="3" id="KW-1185">Reference proteome</keyword>
<sequence>MFNYDDLSREAVAHFVGCLYLSVEDARARIEYLEFRAAEAAEMQIANAISANEVHLKAGYDLLDVQADVFHEFSHPTLKADIPAALKPFPEFDLPMRAALYHAEPDFGPLFLSLPKSFAFSVVFQNAPVLPNAVGVVINFSNVLSDNDYFSNSGLAFDFASLGPGLASVHATLLDSGALHAFGTPDGPATESALSDIVETWTAKAETLQLSEPMEGQQVLATGVETQNTFVNGEQVEERPDFAEVRKTVKGYDAPESDETGDAGMNEPKKASGASAEQSGFEVDGFLEIETGGNTLNNAAVLVDVWGKAGVITVLGDYYDIDLISQTNVRIGGSGAASAGAGQPPAMETAGPVHSFNLASMEAGDTALRMDNPAGGNPINWDITYHDGDLTFLNWIVQTNILTDNDTVIYQEDGSGTAVLSGGNILSNTLSLSQVSDFYDLIVIDGNYYSANIITQANVLMDLDRLFAEGSPLPAETPGAADQVDNLLWNDAYIVSNYQATVTGLDEATANGLSGRGDGDLDGGLLETVYGASTTLYDQVNVLYVSGNVFDVTYVEQTNLLADNDSVATFGVDIGDDSVTISDDGNILYNAAVIQEVGVDTTIRVAGETYSEAVLYQAEIICGDVDYADAGSGGLASEAVVFLADGMLPFGQQETEQVSLNQVPDEVCVDPMATLVA</sequence>
<evidence type="ECO:0000313" key="3">
    <source>
        <dbReference type="Proteomes" id="UP001431221"/>
    </source>
</evidence>
<reference evidence="2" key="1">
    <citation type="submission" date="2022-04" db="EMBL/GenBank/DDBJ databases">
        <title>Roseibium sp. CAU 1639 isolated from mud.</title>
        <authorList>
            <person name="Kim W."/>
        </authorList>
    </citation>
    <scope>NUCLEOTIDE SEQUENCE</scope>
    <source>
        <strain evidence="2">CAU 1639</strain>
    </source>
</reference>
<comment type="caution">
    <text evidence="2">The sequence shown here is derived from an EMBL/GenBank/DDBJ whole genome shotgun (WGS) entry which is preliminary data.</text>
</comment>
<dbReference type="EMBL" id="JALNMJ010000033">
    <property type="protein sequence ID" value="MCK7615844.1"/>
    <property type="molecule type" value="Genomic_DNA"/>
</dbReference>
<organism evidence="2 3">
    <name type="scientific">Roseibium sediminicola</name>
    <dbReference type="NCBI Taxonomy" id="2933272"/>
    <lineage>
        <taxon>Bacteria</taxon>
        <taxon>Pseudomonadati</taxon>
        <taxon>Pseudomonadota</taxon>
        <taxon>Alphaproteobacteria</taxon>
        <taxon>Hyphomicrobiales</taxon>
        <taxon>Stappiaceae</taxon>
        <taxon>Roseibium</taxon>
    </lineage>
</organism>
<dbReference type="Proteomes" id="UP001431221">
    <property type="component" value="Unassembled WGS sequence"/>
</dbReference>
<name>A0ABT0H2E9_9HYPH</name>
<feature type="region of interest" description="Disordered" evidence="1">
    <location>
        <begin position="251"/>
        <end position="277"/>
    </location>
</feature>
<evidence type="ECO:0000313" key="2">
    <source>
        <dbReference type="EMBL" id="MCK7615844.1"/>
    </source>
</evidence>
<gene>
    <name evidence="2" type="ORF">M0H32_27115</name>
</gene>
<proteinExistence type="predicted"/>
<accession>A0ABT0H2E9</accession>
<evidence type="ECO:0000256" key="1">
    <source>
        <dbReference type="SAM" id="MobiDB-lite"/>
    </source>
</evidence>